<sequence length="439" mass="46599">MMRALFAGVSGLQAHQKKMDVIGNNIANVNTVAYKASRVTFSDVLSQTLSKATAANSDSGVGGTNPKQIGLGVGVASIDMLMTDGGTESTGNTTDLSLEGDGFFIVRNGTTGSYMFTRAGDFSVDETGNLVTSDGLNVYGWSSYSTNAEGDYEFDTDNEVELINIYADAYNGNKKILKAQATENVVFSGSLDSSEEAVEDIDDDTEPQYTTSMTVYDSLGNEHELTVNYIKSDTDTWDCYVTYDSGETDTEGDAILTRVDLGQLQFDENGDIVEDDTSYPTTQVLTITPTTGAADLEITLDFSNLSTGADDSSVEAGEIDGYSAGTLDDISIDSNGIIMGVYSNGSQQPLGMIGVAQFANSSGLQKTGSGYYTATANSGEFTNGVSADGAISSGTLEMSNVDLSYEFSQMITTQRGYQANSTLITTADEMLETLINMKR</sequence>
<dbReference type="InterPro" id="IPR001444">
    <property type="entry name" value="Flag_bb_rod_N"/>
</dbReference>
<dbReference type="Pfam" id="PF06429">
    <property type="entry name" value="Flg_bbr_C"/>
    <property type="match status" value="1"/>
</dbReference>
<accession>A0A1G8CYB3</accession>
<keyword evidence="10" id="KW-0282">Flagellum</keyword>
<name>A0A1G8CYB3_9FIRM</name>
<feature type="domain" description="Flagellar hook protein FlgE/F/G-like D1" evidence="9">
    <location>
        <begin position="98"/>
        <end position="140"/>
    </location>
</feature>
<dbReference type="Proteomes" id="UP000198656">
    <property type="component" value="Unassembled WGS sequence"/>
</dbReference>
<keyword evidence="10" id="KW-0966">Cell projection</keyword>
<dbReference type="PANTHER" id="PTHR30435:SF1">
    <property type="entry name" value="FLAGELLAR HOOK PROTEIN FLGE"/>
    <property type="match status" value="1"/>
</dbReference>
<dbReference type="NCBIfam" id="TIGR03506">
    <property type="entry name" value="FlgEFG_subfam"/>
    <property type="match status" value="1"/>
</dbReference>
<dbReference type="OrthoDB" id="9804559at2"/>
<gene>
    <name evidence="10" type="ORF">SAMN05443529_11460</name>
</gene>
<evidence type="ECO:0000259" key="8">
    <source>
        <dbReference type="Pfam" id="PF07559"/>
    </source>
</evidence>
<evidence type="ECO:0000259" key="6">
    <source>
        <dbReference type="Pfam" id="PF00460"/>
    </source>
</evidence>
<dbReference type="Gene3D" id="2.60.98.20">
    <property type="entry name" value="Flagellar hook protein FlgE"/>
    <property type="match status" value="1"/>
</dbReference>
<dbReference type="PANTHER" id="PTHR30435">
    <property type="entry name" value="FLAGELLAR PROTEIN"/>
    <property type="match status" value="1"/>
</dbReference>
<evidence type="ECO:0000256" key="4">
    <source>
        <dbReference type="ARBA" id="ARBA00023143"/>
    </source>
</evidence>
<comment type="function">
    <text evidence="5">A flexible structure which links the flagellar filament to the drive apparatus in the basal body.</text>
</comment>
<dbReference type="GO" id="GO:0005829">
    <property type="term" value="C:cytosol"/>
    <property type="evidence" value="ECO:0007669"/>
    <property type="project" value="TreeGrafter"/>
</dbReference>
<protein>
    <recommendedName>
        <fullName evidence="3 5">Flagellar hook protein FlgE</fullName>
    </recommendedName>
</protein>
<dbReference type="InterPro" id="IPR020013">
    <property type="entry name" value="Flagellar_FlgE/F/G"/>
</dbReference>
<dbReference type="InterPro" id="IPR019776">
    <property type="entry name" value="Flagellar_basal_body_rod_CS"/>
</dbReference>
<dbReference type="InterPro" id="IPR053967">
    <property type="entry name" value="LlgE_F_G-like_D1"/>
</dbReference>
<organism evidence="10 11">
    <name type="scientific">Desulfosporosinus hippei DSM 8344</name>
    <dbReference type="NCBI Taxonomy" id="1121419"/>
    <lineage>
        <taxon>Bacteria</taxon>
        <taxon>Bacillati</taxon>
        <taxon>Bacillota</taxon>
        <taxon>Clostridia</taxon>
        <taxon>Eubacteriales</taxon>
        <taxon>Desulfitobacteriaceae</taxon>
        <taxon>Desulfosporosinus</taxon>
    </lineage>
</organism>
<dbReference type="InterPro" id="IPR037058">
    <property type="entry name" value="Falgellar_hook_FlgE_sf"/>
</dbReference>
<dbReference type="STRING" id="1121419.SAMN05443529_11460"/>
<dbReference type="InterPro" id="IPR011491">
    <property type="entry name" value="FlgE_D2"/>
</dbReference>
<dbReference type="InterPro" id="IPR010930">
    <property type="entry name" value="Flg_bb/hook_C_dom"/>
</dbReference>
<dbReference type="RefSeq" id="WP_092333886.1">
    <property type="nucleotide sequence ID" value="NZ_FNCP01000014.1"/>
</dbReference>
<dbReference type="PROSITE" id="PS00588">
    <property type="entry name" value="FLAGELLA_BB_ROD"/>
    <property type="match status" value="1"/>
</dbReference>
<reference evidence="11" key="1">
    <citation type="submission" date="2016-10" db="EMBL/GenBank/DDBJ databases">
        <authorList>
            <person name="Varghese N."/>
            <person name="Submissions S."/>
        </authorList>
    </citation>
    <scope>NUCLEOTIDE SEQUENCE [LARGE SCALE GENOMIC DNA]</scope>
    <source>
        <strain evidence="11">DSM 8344</strain>
    </source>
</reference>
<dbReference type="GO" id="GO:0009425">
    <property type="term" value="C:bacterial-type flagellum basal body"/>
    <property type="evidence" value="ECO:0007669"/>
    <property type="project" value="UniProtKB-SubCell"/>
</dbReference>
<evidence type="ECO:0000259" key="9">
    <source>
        <dbReference type="Pfam" id="PF22692"/>
    </source>
</evidence>
<dbReference type="SUPFAM" id="SSF117143">
    <property type="entry name" value="Flagellar hook protein flgE"/>
    <property type="match status" value="1"/>
</dbReference>
<evidence type="ECO:0000313" key="10">
    <source>
        <dbReference type="EMBL" id="SDH50465.1"/>
    </source>
</evidence>
<keyword evidence="11" id="KW-1185">Reference proteome</keyword>
<evidence type="ECO:0000256" key="1">
    <source>
        <dbReference type="ARBA" id="ARBA00004117"/>
    </source>
</evidence>
<keyword evidence="10" id="KW-0969">Cilium</keyword>
<evidence type="ECO:0000256" key="5">
    <source>
        <dbReference type="RuleBase" id="RU362116"/>
    </source>
</evidence>
<dbReference type="Pfam" id="PF07559">
    <property type="entry name" value="FlgE_D2"/>
    <property type="match status" value="1"/>
</dbReference>
<dbReference type="Pfam" id="PF00460">
    <property type="entry name" value="Flg_bb_rod"/>
    <property type="match status" value="1"/>
</dbReference>
<evidence type="ECO:0000313" key="11">
    <source>
        <dbReference type="Proteomes" id="UP000198656"/>
    </source>
</evidence>
<dbReference type="GO" id="GO:0009424">
    <property type="term" value="C:bacterial-type flagellum hook"/>
    <property type="evidence" value="ECO:0007669"/>
    <property type="project" value="TreeGrafter"/>
</dbReference>
<dbReference type="InterPro" id="IPR037925">
    <property type="entry name" value="FlgE/F/G-like"/>
</dbReference>
<evidence type="ECO:0000259" key="7">
    <source>
        <dbReference type="Pfam" id="PF06429"/>
    </source>
</evidence>
<dbReference type="Pfam" id="PF22692">
    <property type="entry name" value="LlgE_F_G_D1"/>
    <property type="match status" value="1"/>
</dbReference>
<evidence type="ECO:0000256" key="2">
    <source>
        <dbReference type="ARBA" id="ARBA00009677"/>
    </source>
</evidence>
<dbReference type="GO" id="GO:0071978">
    <property type="term" value="P:bacterial-type flagellum-dependent swarming motility"/>
    <property type="evidence" value="ECO:0007669"/>
    <property type="project" value="TreeGrafter"/>
</dbReference>
<keyword evidence="4 5" id="KW-0975">Bacterial flagellum</keyword>
<evidence type="ECO:0000256" key="3">
    <source>
        <dbReference type="ARBA" id="ARBA00019015"/>
    </source>
</evidence>
<feature type="domain" description="Flagellar basal-body/hook protein C-terminal" evidence="7">
    <location>
        <begin position="393"/>
        <end position="437"/>
    </location>
</feature>
<dbReference type="AlphaFoldDB" id="A0A1G8CYB3"/>
<feature type="domain" description="Flagellar hook protein FlgE D2" evidence="8">
    <location>
        <begin position="195"/>
        <end position="322"/>
    </location>
</feature>
<comment type="similarity">
    <text evidence="2 5">Belongs to the flagella basal body rod proteins family.</text>
</comment>
<dbReference type="EMBL" id="FNCP01000014">
    <property type="protein sequence ID" value="SDH50465.1"/>
    <property type="molecule type" value="Genomic_DNA"/>
</dbReference>
<proteinExistence type="inferred from homology"/>
<comment type="subcellular location">
    <subcellularLocation>
        <location evidence="1 5">Bacterial flagellum basal body</location>
    </subcellularLocation>
</comment>
<feature type="domain" description="Flagellar basal body rod protein N-terminal" evidence="6">
    <location>
        <begin position="8"/>
        <end position="35"/>
    </location>
</feature>